<keyword evidence="5 8" id="KW-1133">Transmembrane helix</keyword>
<keyword evidence="4" id="KW-0378">Hydrolase</keyword>
<evidence type="ECO:0000256" key="4">
    <source>
        <dbReference type="ARBA" id="ARBA00022801"/>
    </source>
</evidence>
<evidence type="ECO:0000313" key="10">
    <source>
        <dbReference type="EMBL" id="PWN89103.1"/>
    </source>
</evidence>
<feature type="transmembrane region" description="Helical" evidence="8">
    <location>
        <begin position="403"/>
        <end position="425"/>
    </location>
</feature>
<accession>A0A316YM00</accession>
<protein>
    <recommendedName>
        <fullName evidence="9">Peptidase S54 rhomboid domain-containing protein</fullName>
    </recommendedName>
</protein>
<evidence type="ECO:0000256" key="8">
    <source>
        <dbReference type="SAM" id="Phobius"/>
    </source>
</evidence>
<dbReference type="PANTHER" id="PTHR43731:SF14">
    <property type="entry name" value="PRESENILIN-ASSOCIATED RHOMBOID-LIKE PROTEIN, MITOCHONDRIAL"/>
    <property type="match status" value="1"/>
</dbReference>
<dbReference type="Pfam" id="PF01694">
    <property type="entry name" value="Rhomboid"/>
    <property type="match status" value="1"/>
</dbReference>
<dbReference type="InterPro" id="IPR035952">
    <property type="entry name" value="Rhomboid-like_sf"/>
</dbReference>
<reference evidence="10 11" key="1">
    <citation type="journal article" date="2018" name="Mol. Biol. Evol.">
        <title>Broad Genomic Sampling Reveals a Smut Pathogenic Ancestry of the Fungal Clade Ustilaginomycotina.</title>
        <authorList>
            <person name="Kijpornyongpan T."/>
            <person name="Mondo S.J."/>
            <person name="Barry K."/>
            <person name="Sandor L."/>
            <person name="Lee J."/>
            <person name="Lipzen A."/>
            <person name="Pangilinan J."/>
            <person name="LaButti K."/>
            <person name="Hainaut M."/>
            <person name="Henrissat B."/>
            <person name="Grigoriev I.V."/>
            <person name="Spatafora J.W."/>
            <person name="Aime M.C."/>
        </authorList>
    </citation>
    <scope>NUCLEOTIDE SEQUENCE [LARGE SCALE GENOMIC DNA]</scope>
    <source>
        <strain evidence="10 11">MCA 4198</strain>
    </source>
</reference>
<dbReference type="GO" id="GO:0004252">
    <property type="term" value="F:serine-type endopeptidase activity"/>
    <property type="evidence" value="ECO:0007669"/>
    <property type="project" value="InterPro"/>
</dbReference>
<feature type="domain" description="Peptidase S54 rhomboid" evidence="9">
    <location>
        <begin position="335"/>
        <end position="455"/>
    </location>
</feature>
<dbReference type="RefSeq" id="XP_025376301.1">
    <property type="nucleotide sequence ID" value="XM_025522023.1"/>
</dbReference>
<comment type="similarity">
    <text evidence="2">Belongs to the peptidase S54 family.</text>
</comment>
<dbReference type="SUPFAM" id="SSF144091">
    <property type="entry name" value="Rhomboid-like"/>
    <property type="match status" value="1"/>
</dbReference>
<comment type="subcellular location">
    <subcellularLocation>
        <location evidence="1">Membrane</location>
        <topology evidence="1">Multi-pass membrane protein</topology>
    </subcellularLocation>
</comment>
<evidence type="ECO:0000256" key="2">
    <source>
        <dbReference type="ARBA" id="ARBA00009045"/>
    </source>
</evidence>
<dbReference type="GO" id="GO:0006465">
    <property type="term" value="P:signal peptide processing"/>
    <property type="evidence" value="ECO:0007669"/>
    <property type="project" value="TreeGrafter"/>
</dbReference>
<sequence length="478" mass="52554">MAMFGALRGAHLQRPCHLRLAHFPSVRQHARFNTTVAFRPSHAAKLPRGGRPPPRTPEDLFPDSIPREGELVNPSGRIYSVQRPIEIQDPFANSQTVLVTPDEARAPPILGALAFLLGGSSLIYLGTALYQNKETDRLVREIKGHSSKPSIFGDFSSFFTGGGIADAARGGGVTQRQLMAAKRQEEAERHGWRLTWLLGWCDQLHLPAPVREFVGRAYTWGAESYLELPPYKQALIPIVAINTTIFLGWRLAMLRPLQQGLYRFMATHFLHAPSAGRSYTTLTSTFSHMGGLHFLFNNIALWSIGASFLLQPGFLSSPNSDGKLHHSAEPSLTPHFLAFFATAGIFSATASHLVTALRFRLVARKLGSDVAKTLVGRIPSLGASGAVYSAFVMSALAYPDARISLIFLPMFSFPIGAGVGCMVAADVLGVLRGWRAFDHVAHLGGAAFGYGYWYYGNEVWERARREAMAIQKRLRRSN</sequence>
<dbReference type="OrthoDB" id="10260614at2759"/>
<evidence type="ECO:0000256" key="5">
    <source>
        <dbReference type="ARBA" id="ARBA00022989"/>
    </source>
</evidence>
<feature type="transmembrane region" description="Helical" evidence="8">
    <location>
        <begin position="335"/>
        <end position="357"/>
    </location>
</feature>
<dbReference type="Gene3D" id="1.20.1540.10">
    <property type="entry name" value="Rhomboid-like"/>
    <property type="match status" value="1"/>
</dbReference>
<dbReference type="GeneID" id="37043939"/>
<dbReference type="Proteomes" id="UP000245768">
    <property type="component" value="Unassembled WGS sequence"/>
</dbReference>
<dbReference type="STRING" id="215250.A0A316YM00"/>
<evidence type="ECO:0000256" key="6">
    <source>
        <dbReference type="ARBA" id="ARBA00023136"/>
    </source>
</evidence>
<dbReference type="AlphaFoldDB" id="A0A316YM00"/>
<feature type="transmembrane region" description="Helical" evidence="8">
    <location>
        <begin position="109"/>
        <end position="130"/>
    </location>
</feature>
<feature type="transmembrane region" description="Helical" evidence="8">
    <location>
        <begin position="294"/>
        <end position="315"/>
    </location>
</feature>
<dbReference type="InterPro" id="IPR022764">
    <property type="entry name" value="Peptidase_S54_rhomboid_dom"/>
</dbReference>
<evidence type="ECO:0000259" key="9">
    <source>
        <dbReference type="Pfam" id="PF01694"/>
    </source>
</evidence>
<evidence type="ECO:0000256" key="3">
    <source>
        <dbReference type="ARBA" id="ARBA00022692"/>
    </source>
</evidence>
<evidence type="ECO:0000313" key="11">
    <source>
        <dbReference type="Proteomes" id="UP000245768"/>
    </source>
</evidence>
<proteinExistence type="inferred from homology"/>
<evidence type="ECO:0000256" key="1">
    <source>
        <dbReference type="ARBA" id="ARBA00004141"/>
    </source>
</evidence>
<keyword evidence="6 8" id="KW-0472">Membrane</keyword>
<dbReference type="InParanoid" id="A0A316YM00"/>
<organism evidence="10 11">
    <name type="scientific">Acaromyces ingoldii</name>
    <dbReference type="NCBI Taxonomy" id="215250"/>
    <lineage>
        <taxon>Eukaryota</taxon>
        <taxon>Fungi</taxon>
        <taxon>Dikarya</taxon>
        <taxon>Basidiomycota</taxon>
        <taxon>Ustilaginomycotina</taxon>
        <taxon>Exobasidiomycetes</taxon>
        <taxon>Exobasidiales</taxon>
        <taxon>Cryptobasidiaceae</taxon>
        <taxon>Acaromyces</taxon>
    </lineage>
</organism>
<name>A0A316YM00_9BASI</name>
<dbReference type="InterPro" id="IPR050925">
    <property type="entry name" value="Rhomboid_protease_S54"/>
</dbReference>
<gene>
    <name evidence="10" type="ORF">FA10DRAFT_267707</name>
</gene>
<evidence type="ECO:0000256" key="7">
    <source>
        <dbReference type="SAM" id="MobiDB-lite"/>
    </source>
</evidence>
<dbReference type="GO" id="GO:0016020">
    <property type="term" value="C:membrane"/>
    <property type="evidence" value="ECO:0007669"/>
    <property type="project" value="UniProtKB-SubCell"/>
</dbReference>
<dbReference type="PANTHER" id="PTHR43731">
    <property type="entry name" value="RHOMBOID PROTEASE"/>
    <property type="match status" value="1"/>
</dbReference>
<dbReference type="EMBL" id="KZ819637">
    <property type="protein sequence ID" value="PWN89103.1"/>
    <property type="molecule type" value="Genomic_DNA"/>
</dbReference>
<feature type="region of interest" description="Disordered" evidence="7">
    <location>
        <begin position="41"/>
        <end position="61"/>
    </location>
</feature>
<keyword evidence="11" id="KW-1185">Reference proteome</keyword>
<keyword evidence="3 8" id="KW-0812">Transmembrane</keyword>